<accession>A0A9D4MJV8</accession>
<name>A0A9D4MJV8_DREPO</name>
<evidence type="ECO:0000256" key="1">
    <source>
        <dbReference type="SAM" id="MobiDB-lite"/>
    </source>
</evidence>
<sequence length="62" mass="6997">MDDTHTLLPRDASPPDMLSGYTLNDSLLYTICYARLHITSTAPNTWDPGHLSSFQREESLTE</sequence>
<dbReference type="AlphaFoldDB" id="A0A9D4MJV8"/>
<protein>
    <submittedName>
        <fullName evidence="2">Uncharacterized protein</fullName>
    </submittedName>
</protein>
<dbReference type="EMBL" id="JAIWYP010000001">
    <property type="protein sequence ID" value="KAH3877838.1"/>
    <property type="molecule type" value="Genomic_DNA"/>
</dbReference>
<dbReference type="Proteomes" id="UP000828390">
    <property type="component" value="Unassembled WGS sequence"/>
</dbReference>
<reference evidence="2" key="1">
    <citation type="journal article" date="2019" name="bioRxiv">
        <title>The Genome of the Zebra Mussel, Dreissena polymorpha: A Resource for Invasive Species Research.</title>
        <authorList>
            <person name="McCartney M.A."/>
            <person name="Auch B."/>
            <person name="Kono T."/>
            <person name="Mallez S."/>
            <person name="Zhang Y."/>
            <person name="Obille A."/>
            <person name="Becker A."/>
            <person name="Abrahante J.E."/>
            <person name="Garbe J."/>
            <person name="Badalamenti J.P."/>
            <person name="Herman A."/>
            <person name="Mangelson H."/>
            <person name="Liachko I."/>
            <person name="Sullivan S."/>
            <person name="Sone E.D."/>
            <person name="Koren S."/>
            <person name="Silverstein K.A.T."/>
            <person name="Beckman K.B."/>
            <person name="Gohl D.M."/>
        </authorList>
    </citation>
    <scope>NUCLEOTIDE SEQUENCE</scope>
    <source>
        <strain evidence="2">Duluth1</strain>
        <tissue evidence="2">Whole animal</tissue>
    </source>
</reference>
<reference evidence="2" key="2">
    <citation type="submission" date="2020-11" db="EMBL/GenBank/DDBJ databases">
        <authorList>
            <person name="McCartney M.A."/>
            <person name="Auch B."/>
            <person name="Kono T."/>
            <person name="Mallez S."/>
            <person name="Becker A."/>
            <person name="Gohl D.M."/>
            <person name="Silverstein K.A.T."/>
            <person name="Koren S."/>
            <person name="Bechman K.B."/>
            <person name="Herman A."/>
            <person name="Abrahante J.E."/>
            <person name="Garbe J."/>
        </authorList>
    </citation>
    <scope>NUCLEOTIDE SEQUENCE</scope>
    <source>
        <strain evidence="2">Duluth1</strain>
        <tissue evidence="2">Whole animal</tissue>
    </source>
</reference>
<evidence type="ECO:0000313" key="2">
    <source>
        <dbReference type="EMBL" id="KAH3877838.1"/>
    </source>
</evidence>
<comment type="caution">
    <text evidence="2">The sequence shown here is derived from an EMBL/GenBank/DDBJ whole genome shotgun (WGS) entry which is preliminary data.</text>
</comment>
<organism evidence="2 3">
    <name type="scientific">Dreissena polymorpha</name>
    <name type="common">Zebra mussel</name>
    <name type="synonym">Mytilus polymorpha</name>
    <dbReference type="NCBI Taxonomy" id="45954"/>
    <lineage>
        <taxon>Eukaryota</taxon>
        <taxon>Metazoa</taxon>
        <taxon>Spiralia</taxon>
        <taxon>Lophotrochozoa</taxon>
        <taxon>Mollusca</taxon>
        <taxon>Bivalvia</taxon>
        <taxon>Autobranchia</taxon>
        <taxon>Heteroconchia</taxon>
        <taxon>Euheterodonta</taxon>
        <taxon>Imparidentia</taxon>
        <taxon>Neoheterodontei</taxon>
        <taxon>Myida</taxon>
        <taxon>Dreissenoidea</taxon>
        <taxon>Dreissenidae</taxon>
        <taxon>Dreissena</taxon>
    </lineage>
</organism>
<evidence type="ECO:0000313" key="3">
    <source>
        <dbReference type="Proteomes" id="UP000828390"/>
    </source>
</evidence>
<keyword evidence="3" id="KW-1185">Reference proteome</keyword>
<gene>
    <name evidence="2" type="ORF">DPMN_001716</name>
</gene>
<feature type="region of interest" description="Disordered" evidence="1">
    <location>
        <begin position="41"/>
        <end position="62"/>
    </location>
</feature>
<proteinExistence type="predicted"/>